<evidence type="ECO:0000256" key="6">
    <source>
        <dbReference type="NCBIfam" id="TIGR00838"/>
    </source>
</evidence>
<dbReference type="SUPFAM" id="SSF48557">
    <property type="entry name" value="L-aspartase-like"/>
    <property type="match status" value="1"/>
</dbReference>
<evidence type="ECO:0000313" key="9">
    <source>
        <dbReference type="Proteomes" id="UP000315439"/>
    </source>
</evidence>
<keyword evidence="5" id="KW-0028">Amino-acid biosynthesis</keyword>
<sequence>MAAPIWQKNAQANIDQVIMDYMAGEDIQLDKKLILYDIQASKAHVRGLESIDVLDQQECEQLLAKLDQLSAEIHSGNFQLSEAFEDCHSAIECYLVEQLGELGKKIHTGRSRNDQVLVASRLYLKQSLMEARGLVENAINACINQAEATRSVAMPGYTHMQRAVPSTCGMWFASFAEAMIDNLMSLDAAINLIDANPLGTAAGYGVNLPLNRELTTKELEFARIQLNPIYVQNSRGKFELAALSALSQCLLDIRRFCWDLSLFTTQEFDFVELPEEMTTGSSIMPNKRNPDLIELMRASYAVVQSATIELQSILSLPSGYQRDLQLTKGPLIRAVTKSLQTLQLFPQVIEATRFKTDRLKDAIDTPMYATDFAVELSSQGMSFRTAYQQVVERYAELDDRSPEQSIQQRTSPGACADLKLDLLKERFERLCLLL</sequence>
<dbReference type="OrthoDB" id="9769623at2"/>
<protein>
    <recommendedName>
        <fullName evidence="4 6">Argininosuccinate lyase</fullName>
        <ecNumber evidence="4 6">4.3.2.1</ecNumber>
    </recommendedName>
</protein>
<evidence type="ECO:0000256" key="3">
    <source>
        <dbReference type="ARBA" id="ARBA00005552"/>
    </source>
</evidence>
<dbReference type="NCBIfam" id="TIGR00838">
    <property type="entry name" value="argH"/>
    <property type="match status" value="1"/>
</dbReference>
<proteinExistence type="inferred from homology"/>
<dbReference type="Pfam" id="PF00206">
    <property type="entry name" value="Lyase_1"/>
    <property type="match status" value="1"/>
</dbReference>
<comment type="catalytic activity">
    <reaction evidence="1">
        <text>2-(N(omega)-L-arginino)succinate = fumarate + L-arginine</text>
        <dbReference type="Rhea" id="RHEA:24020"/>
        <dbReference type="ChEBI" id="CHEBI:29806"/>
        <dbReference type="ChEBI" id="CHEBI:32682"/>
        <dbReference type="ChEBI" id="CHEBI:57472"/>
        <dbReference type="EC" id="4.3.2.1"/>
    </reaction>
</comment>
<keyword evidence="5" id="KW-0055">Arginine biosynthesis</keyword>
<dbReference type="InterPro" id="IPR008948">
    <property type="entry name" value="L-Aspartase-like"/>
</dbReference>
<comment type="caution">
    <text evidence="8">The sequence shown here is derived from an EMBL/GenBank/DDBJ whole genome shotgun (WGS) entry which is preliminary data.</text>
</comment>
<dbReference type="Gene3D" id="1.20.200.10">
    <property type="entry name" value="Fumarase/aspartase (Central domain)"/>
    <property type="match status" value="1"/>
</dbReference>
<dbReference type="Gene3D" id="1.10.40.30">
    <property type="entry name" value="Fumarase/aspartase (C-terminal domain)"/>
    <property type="match status" value="1"/>
</dbReference>
<comment type="pathway">
    <text evidence="2">Amino-acid biosynthesis; L-arginine biosynthesis; L-arginine from L-ornithine and carbamoyl phosphate: step 3/3.</text>
</comment>
<keyword evidence="9" id="KW-1185">Reference proteome</keyword>
<evidence type="ECO:0000256" key="4">
    <source>
        <dbReference type="ARBA" id="ARBA00012338"/>
    </source>
</evidence>
<feature type="domain" description="Fumarate lyase N-terminal" evidence="7">
    <location>
        <begin position="26"/>
        <end position="303"/>
    </location>
</feature>
<name>A0A545UA74_9GAMM</name>
<dbReference type="GO" id="GO:0004056">
    <property type="term" value="F:argininosuccinate lyase activity"/>
    <property type="evidence" value="ECO:0007669"/>
    <property type="project" value="UniProtKB-UniRule"/>
</dbReference>
<dbReference type="PROSITE" id="PS00163">
    <property type="entry name" value="FUMARATE_LYASES"/>
    <property type="match status" value="1"/>
</dbReference>
<dbReference type="InterPro" id="IPR020557">
    <property type="entry name" value="Fumarate_lyase_CS"/>
</dbReference>
<evidence type="ECO:0000313" key="8">
    <source>
        <dbReference type="EMBL" id="TQV86375.1"/>
    </source>
</evidence>
<gene>
    <name evidence="8" type="primary">argH</name>
    <name evidence="8" type="ORF">FLL46_15750</name>
</gene>
<dbReference type="PRINTS" id="PR00149">
    <property type="entry name" value="FUMRATELYASE"/>
</dbReference>
<dbReference type="EMBL" id="VIKS01000010">
    <property type="protein sequence ID" value="TQV86375.1"/>
    <property type="molecule type" value="Genomic_DNA"/>
</dbReference>
<reference evidence="8 9" key="1">
    <citation type="submission" date="2019-07" db="EMBL/GenBank/DDBJ databases">
        <title>Draft genome for Aliikangiella sp. M105.</title>
        <authorList>
            <person name="Wang G."/>
        </authorList>
    </citation>
    <scope>NUCLEOTIDE SEQUENCE [LARGE SCALE GENOMIC DNA]</scope>
    <source>
        <strain evidence="8 9">M105</strain>
    </source>
</reference>
<dbReference type="InterPro" id="IPR022761">
    <property type="entry name" value="Fumarate_lyase_N"/>
</dbReference>
<dbReference type="PANTHER" id="PTHR43814:SF1">
    <property type="entry name" value="ARGININOSUCCINATE LYASE"/>
    <property type="match status" value="1"/>
</dbReference>
<dbReference type="InterPro" id="IPR024083">
    <property type="entry name" value="Fumarase/histidase_N"/>
</dbReference>
<dbReference type="UniPathway" id="UPA00068">
    <property type="reaction ID" value="UER00114"/>
</dbReference>
<dbReference type="Gene3D" id="1.10.275.10">
    <property type="entry name" value="Fumarase/aspartase (N-terminal domain)"/>
    <property type="match status" value="1"/>
</dbReference>
<evidence type="ECO:0000256" key="5">
    <source>
        <dbReference type="ARBA" id="ARBA00022571"/>
    </source>
</evidence>
<dbReference type="RefSeq" id="WP_142932298.1">
    <property type="nucleotide sequence ID" value="NZ_ML660166.1"/>
</dbReference>
<dbReference type="CDD" id="cd01359">
    <property type="entry name" value="Argininosuccinate_lyase"/>
    <property type="match status" value="1"/>
</dbReference>
<evidence type="ECO:0000256" key="2">
    <source>
        <dbReference type="ARBA" id="ARBA00004941"/>
    </source>
</evidence>
<evidence type="ECO:0000256" key="1">
    <source>
        <dbReference type="ARBA" id="ARBA00000985"/>
    </source>
</evidence>
<dbReference type="GO" id="GO:0042450">
    <property type="term" value="P:L-arginine biosynthetic process via ornithine"/>
    <property type="evidence" value="ECO:0007669"/>
    <property type="project" value="UniProtKB-UniRule"/>
</dbReference>
<dbReference type="AlphaFoldDB" id="A0A545UA74"/>
<dbReference type="PRINTS" id="PR00145">
    <property type="entry name" value="ARGSUCLYASE"/>
</dbReference>
<dbReference type="InterPro" id="IPR009049">
    <property type="entry name" value="Argininosuccinate_lyase"/>
</dbReference>
<dbReference type="InterPro" id="IPR000362">
    <property type="entry name" value="Fumarate_lyase_fam"/>
</dbReference>
<dbReference type="PANTHER" id="PTHR43814">
    <property type="entry name" value="ARGININOSUCCINATE LYASE"/>
    <property type="match status" value="1"/>
</dbReference>
<evidence type="ECO:0000259" key="7">
    <source>
        <dbReference type="Pfam" id="PF00206"/>
    </source>
</evidence>
<keyword evidence="8" id="KW-0456">Lyase</keyword>
<dbReference type="GO" id="GO:0005829">
    <property type="term" value="C:cytosol"/>
    <property type="evidence" value="ECO:0007669"/>
    <property type="project" value="TreeGrafter"/>
</dbReference>
<dbReference type="Proteomes" id="UP000315439">
    <property type="component" value="Unassembled WGS sequence"/>
</dbReference>
<dbReference type="EC" id="4.3.2.1" evidence="4 6"/>
<accession>A0A545UA74</accession>
<organism evidence="8 9">
    <name type="scientific">Aliikangiella coralliicola</name>
    <dbReference type="NCBI Taxonomy" id="2592383"/>
    <lineage>
        <taxon>Bacteria</taxon>
        <taxon>Pseudomonadati</taxon>
        <taxon>Pseudomonadota</taxon>
        <taxon>Gammaproteobacteria</taxon>
        <taxon>Oceanospirillales</taxon>
        <taxon>Pleioneaceae</taxon>
        <taxon>Aliikangiella</taxon>
    </lineage>
</organism>
<comment type="similarity">
    <text evidence="3">In the N-terminal section; belongs to the lyase 1 family. Argininosuccinate lyase subfamily.</text>
</comment>